<keyword evidence="1" id="KW-0812">Transmembrane</keyword>
<proteinExistence type="predicted"/>
<keyword evidence="3" id="KW-1185">Reference proteome</keyword>
<sequence>MLFIALAVGLAHLFLGWLPLVGALVLMLAAAWIRVGILQPTSALLSPRRRTLTRWTARLVMGAALALTVVLVEALTLLPMLGLPAKALVGAAEVALAAWAVTAYVHWQLRREAQGRDIGTWEVALLAAAFAALITACLAVIAAFAALASAFDVALGWLS</sequence>
<organism evidence="2 3">
    <name type="scientific">Plesiocystis pacifica SIR-1</name>
    <dbReference type="NCBI Taxonomy" id="391625"/>
    <lineage>
        <taxon>Bacteria</taxon>
        <taxon>Pseudomonadati</taxon>
        <taxon>Myxococcota</taxon>
        <taxon>Polyangia</taxon>
        <taxon>Nannocystales</taxon>
        <taxon>Nannocystaceae</taxon>
        <taxon>Plesiocystis</taxon>
    </lineage>
</organism>
<gene>
    <name evidence="2" type="ORF">PPSIR1_36177</name>
</gene>
<feature type="transmembrane region" description="Helical" evidence="1">
    <location>
        <begin position="87"/>
        <end position="105"/>
    </location>
</feature>
<accession>A6G1E0</accession>
<evidence type="ECO:0000313" key="3">
    <source>
        <dbReference type="Proteomes" id="UP000005801"/>
    </source>
</evidence>
<dbReference type="EMBL" id="ABCS01000012">
    <property type="protein sequence ID" value="EDM80204.1"/>
    <property type="molecule type" value="Genomic_DNA"/>
</dbReference>
<name>A6G1E0_9BACT</name>
<keyword evidence="1" id="KW-1133">Transmembrane helix</keyword>
<reference evidence="2 3" key="1">
    <citation type="submission" date="2007-06" db="EMBL/GenBank/DDBJ databases">
        <authorList>
            <person name="Shimkets L."/>
            <person name="Ferriera S."/>
            <person name="Johnson J."/>
            <person name="Kravitz S."/>
            <person name="Beeson K."/>
            <person name="Sutton G."/>
            <person name="Rogers Y.-H."/>
            <person name="Friedman R."/>
            <person name="Frazier M."/>
            <person name="Venter J.C."/>
        </authorList>
    </citation>
    <scope>NUCLEOTIDE SEQUENCE [LARGE SCALE GENOMIC DNA]</scope>
    <source>
        <strain evidence="2 3">SIR-1</strain>
    </source>
</reference>
<dbReference type="Proteomes" id="UP000005801">
    <property type="component" value="Unassembled WGS sequence"/>
</dbReference>
<protein>
    <submittedName>
        <fullName evidence="2">Uncharacterized protein</fullName>
    </submittedName>
</protein>
<dbReference type="STRING" id="391625.PPSIR1_36177"/>
<feature type="transmembrane region" description="Helical" evidence="1">
    <location>
        <begin position="59"/>
        <end position="81"/>
    </location>
</feature>
<feature type="transmembrane region" description="Helical" evidence="1">
    <location>
        <begin position="12"/>
        <end position="38"/>
    </location>
</feature>
<keyword evidence="1" id="KW-0472">Membrane</keyword>
<evidence type="ECO:0000313" key="2">
    <source>
        <dbReference type="EMBL" id="EDM80204.1"/>
    </source>
</evidence>
<dbReference type="AlphaFoldDB" id="A6G1E0"/>
<evidence type="ECO:0000256" key="1">
    <source>
        <dbReference type="SAM" id="Phobius"/>
    </source>
</evidence>
<comment type="caution">
    <text evidence="2">The sequence shown here is derived from an EMBL/GenBank/DDBJ whole genome shotgun (WGS) entry which is preliminary data.</text>
</comment>
<feature type="transmembrane region" description="Helical" evidence="1">
    <location>
        <begin position="125"/>
        <end position="151"/>
    </location>
</feature>